<dbReference type="EMBL" id="BMQD01000015">
    <property type="protein sequence ID" value="GGK82387.1"/>
    <property type="molecule type" value="Genomic_DNA"/>
</dbReference>
<organism evidence="1 2">
    <name type="scientific">Planomonospora parontospora</name>
    <dbReference type="NCBI Taxonomy" id="58119"/>
    <lineage>
        <taxon>Bacteria</taxon>
        <taxon>Bacillati</taxon>
        <taxon>Actinomycetota</taxon>
        <taxon>Actinomycetes</taxon>
        <taxon>Streptosporangiales</taxon>
        <taxon>Streptosporangiaceae</taxon>
        <taxon>Planomonospora</taxon>
    </lineage>
</organism>
<dbReference type="AlphaFoldDB" id="A0AA37F689"/>
<evidence type="ECO:0000313" key="2">
    <source>
        <dbReference type="Proteomes" id="UP000627984"/>
    </source>
</evidence>
<gene>
    <name evidence="1" type="ORF">GCM10010126_47180</name>
</gene>
<reference evidence="1" key="2">
    <citation type="submission" date="2022-09" db="EMBL/GenBank/DDBJ databases">
        <authorList>
            <person name="Sun Q."/>
            <person name="Ohkuma M."/>
        </authorList>
    </citation>
    <scope>NUCLEOTIDE SEQUENCE</scope>
    <source>
        <strain evidence="1">JCM 3093</strain>
    </source>
</reference>
<dbReference type="Proteomes" id="UP000627984">
    <property type="component" value="Unassembled WGS sequence"/>
</dbReference>
<comment type="caution">
    <text evidence="1">The sequence shown here is derived from an EMBL/GenBank/DDBJ whole genome shotgun (WGS) entry which is preliminary data.</text>
</comment>
<protein>
    <submittedName>
        <fullName evidence="1">Uncharacterized protein</fullName>
    </submittedName>
</protein>
<sequence>MTRDERLRLTYDGARLERGEARTLNSSSVRRVTLARHSQLGPFEGHWKWPFGPSGGVTYDTGM</sequence>
<proteinExistence type="predicted"/>
<evidence type="ECO:0000313" key="1">
    <source>
        <dbReference type="EMBL" id="GGK82387.1"/>
    </source>
</evidence>
<accession>A0AA37F689</accession>
<reference evidence="1" key="1">
    <citation type="journal article" date="2014" name="Int. J. Syst. Evol. Microbiol.">
        <title>Complete genome sequence of Corynebacterium casei LMG S-19264T (=DSM 44701T), isolated from a smear-ripened cheese.</title>
        <authorList>
            <consortium name="US DOE Joint Genome Institute (JGI-PGF)"/>
            <person name="Walter F."/>
            <person name="Albersmeier A."/>
            <person name="Kalinowski J."/>
            <person name="Ruckert C."/>
        </authorList>
    </citation>
    <scope>NUCLEOTIDE SEQUENCE</scope>
    <source>
        <strain evidence="1">JCM 3093</strain>
    </source>
</reference>
<name>A0AA37F689_9ACTN</name>